<dbReference type="PANTHER" id="PTHR43857:SF1">
    <property type="entry name" value="YJGH FAMILY PROTEIN"/>
    <property type="match status" value="1"/>
</dbReference>
<evidence type="ECO:0000313" key="1">
    <source>
        <dbReference type="EMBL" id="NEW76477.1"/>
    </source>
</evidence>
<dbReference type="SUPFAM" id="SSF55298">
    <property type="entry name" value="YjgF-like"/>
    <property type="match status" value="1"/>
</dbReference>
<sequence length="128" mass="13910">MRRVVAKAPWVAEWGYSRATRIGPLIEVGGTTAGRPDGTTEGPGDLYAQTKYALSVILAAVEELGGTSSDVLRTRVFVRNIDQWREAGRAHAEVFGEHLPTSSCVGGLEFLHPDLLVEIEATAYVQDR</sequence>
<keyword evidence="2" id="KW-1185">Reference proteome</keyword>
<dbReference type="Gene3D" id="3.30.1330.40">
    <property type="entry name" value="RutC-like"/>
    <property type="match status" value="1"/>
</dbReference>
<evidence type="ECO:0000313" key="2">
    <source>
        <dbReference type="Proteomes" id="UP000476310"/>
    </source>
</evidence>
<dbReference type="InterPro" id="IPR035959">
    <property type="entry name" value="RutC-like_sf"/>
</dbReference>
<organism evidence="1 2">
    <name type="scientific">Streptomyces rhizosphaericus</name>
    <dbReference type="NCBI Taxonomy" id="114699"/>
    <lineage>
        <taxon>Bacteria</taxon>
        <taxon>Bacillati</taxon>
        <taxon>Actinomycetota</taxon>
        <taxon>Actinomycetes</taxon>
        <taxon>Kitasatosporales</taxon>
        <taxon>Streptomycetaceae</taxon>
        <taxon>Streptomyces</taxon>
        <taxon>Streptomyces violaceusniger group</taxon>
    </lineage>
</organism>
<accession>A0A6G4AVI1</accession>
<dbReference type="Proteomes" id="UP000476310">
    <property type="component" value="Unassembled WGS sequence"/>
</dbReference>
<dbReference type="EMBL" id="JAAIKT010000083">
    <property type="protein sequence ID" value="NEW76477.1"/>
    <property type="molecule type" value="Genomic_DNA"/>
</dbReference>
<proteinExistence type="predicted"/>
<name>A0A6G4AVI1_9ACTN</name>
<gene>
    <name evidence="1" type="ORF">G4H13_40535</name>
</gene>
<dbReference type="InterPro" id="IPR006175">
    <property type="entry name" value="YjgF/YER057c/UK114"/>
</dbReference>
<reference evidence="1" key="1">
    <citation type="submission" date="2020-02" db="EMBL/GenBank/DDBJ databases">
        <title>A new Streptomyces sp. for controlling soil-borne diseases.</title>
        <authorList>
            <person name="Li X."/>
            <person name="Tian Y."/>
            <person name="Gao K."/>
        </authorList>
    </citation>
    <scope>NUCLEOTIDE SEQUENCE [LARGE SCALE GENOMIC DNA]</scope>
    <source>
        <strain evidence="1">0250</strain>
    </source>
</reference>
<protein>
    <submittedName>
        <fullName evidence="1">RidA family protein</fullName>
    </submittedName>
</protein>
<dbReference type="PANTHER" id="PTHR43857">
    <property type="entry name" value="BLR7761 PROTEIN"/>
    <property type="match status" value="1"/>
</dbReference>
<dbReference type="AlphaFoldDB" id="A0A6G4AVI1"/>
<dbReference type="Pfam" id="PF01042">
    <property type="entry name" value="Ribonuc_L-PSP"/>
    <property type="match status" value="1"/>
</dbReference>
<comment type="caution">
    <text evidence="1">The sequence shown here is derived from an EMBL/GenBank/DDBJ whole genome shotgun (WGS) entry which is preliminary data.</text>
</comment>
<dbReference type="RefSeq" id="WP_164435406.1">
    <property type="nucleotide sequence ID" value="NZ_JAAIKT010000083.1"/>
</dbReference>